<dbReference type="SUPFAM" id="SSF47413">
    <property type="entry name" value="lambda repressor-like DNA-binding domains"/>
    <property type="match status" value="1"/>
</dbReference>
<name>A0A6J4LYI4_9HYPH</name>
<dbReference type="PANTHER" id="PTHR40275">
    <property type="entry name" value="SSL7038 PROTEIN"/>
    <property type="match status" value="1"/>
</dbReference>
<accession>A0A6J4LYI4</accession>
<protein>
    <submittedName>
        <fullName evidence="1">FIG045511: hypothetical antitoxin (To FIG022160: hypothetical toxin)</fullName>
    </submittedName>
</protein>
<dbReference type="PANTHER" id="PTHR40275:SF1">
    <property type="entry name" value="SSL7038 PROTEIN"/>
    <property type="match status" value="1"/>
</dbReference>
<dbReference type="Pfam" id="PF21716">
    <property type="entry name" value="dnstrm_HI1420"/>
    <property type="match status" value="1"/>
</dbReference>
<dbReference type="GO" id="GO:0003677">
    <property type="term" value="F:DNA binding"/>
    <property type="evidence" value="ECO:0007669"/>
    <property type="project" value="InterPro"/>
</dbReference>
<gene>
    <name evidence="1" type="ORF">AVDCRST_MAG90-2155</name>
</gene>
<evidence type="ECO:0000313" key="1">
    <source>
        <dbReference type="EMBL" id="CAA9345285.1"/>
    </source>
</evidence>
<dbReference type="InterPro" id="IPR014057">
    <property type="entry name" value="HI1420"/>
</dbReference>
<dbReference type="InterPro" id="IPR010982">
    <property type="entry name" value="Lambda_DNA-bd_dom_sf"/>
</dbReference>
<sequence>MPIETFPYDTARYLDTDDAVAAYIEAVLEDGDPALVAEAIGVVARARGMSEIARETGLSRESLYRSLSKQGNPEFATILKVLKAVGVRLSATPGALSDRA</sequence>
<reference evidence="1" key="1">
    <citation type="submission" date="2020-02" db="EMBL/GenBank/DDBJ databases">
        <authorList>
            <person name="Meier V. D."/>
        </authorList>
    </citation>
    <scope>NUCLEOTIDE SEQUENCE</scope>
    <source>
        <strain evidence="1">AVDCRST_MAG90</strain>
    </source>
</reference>
<organism evidence="1">
    <name type="scientific">uncultured Microvirga sp</name>
    <dbReference type="NCBI Taxonomy" id="412392"/>
    <lineage>
        <taxon>Bacteria</taxon>
        <taxon>Pseudomonadati</taxon>
        <taxon>Pseudomonadota</taxon>
        <taxon>Alphaproteobacteria</taxon>
        <taxon>Hyphomicrobiales</taxon>
        <taxon>Methylobacteriaceae</taxon>
        <taxon>Microvirga</taxon>
        <taxon>environmental samples</taxon>
    </lineage>
</organism>
<dbReference type="InterPro" id="IPR001387">
    <property type="entry name" value="Cro/C1-type_HTH"/>
</dbReference>
<dbReference type="CDD" id="cd00093">
    <property type="entry name" value="HTH_XRE"/>
    <property type="match status" value="1"/>
</dbReference>
<dbReference type="NCBIfam" id="TIGR02684">
    <property type="entry name" value="dnstrm_HI1420"/>
    <property type="match status" value="1"/>
</dbReference>
<dbReference type="EMBL" id="CADCUC010000423">
    <property type="protein sequence ID" value="CAA9345285.1"/>
    <property type="molecule type" value="Genomic_DNA"/>
</dbReference>
<proteinExistence type="predicted"/>
<dbReference type="AlphaFoldDB" id="A0A6J4LYI4"/>